<dbReference type="InterPro" id="IPR010800">
    <property type="entry name" value="GRP"/>
</dbReference>
<dbReference type="AlphaFoldDB" id="A0ABD1V2Y9"/>
<gene>
    <name evidence="2" type="ORF">Fot_23604</name>
</gene>
<dbReference type="InterPro" id="IPR005174">
    <property type="entry name" value="KIB1-4_b-propeller"/>
</dbReference>
<feature type="domain" description="KIB1-4 beta-propeller" evidence="1">
    <location>
        <begin position="175"/>
        <end position="246"/>
    </location>
</feature>
<dbReference type="Pfam" id="PF03478">
    <property type="entry name" value="Beta-prop_KIB1-4"/>
    <property type="match status" value="1"/>
</dbReference>
<keyword evidence="3" id="KW-1185">Reference proteome</keyword>
<accession>A0ABD1V2Y9</accession>
<dbReference type="PANTHER" id="PTHR37389:SF16">
    <property type="entry name" value="GLYCINE-RICH CELL WALL STRUCTURAL PROTEIN"/>
    <property type="match status" value="1"/>
</dbReference>
<name>A0ABD1V2Y9_9LAMI</name>
<organism evidence="2 3">
    <name type="scientific">Forsythia ovata</name>
    <dbReference type="NCBI Taxonomy" id="205694"/>
    <lineage>
        <taxon>Eukaryota</taxon>
        <taxon>Viridiplantae</taxon>
        <taxon>Streptophyta</taxon>
        <taxon>Embryophyta</taxon>
        <taxon>Tracheophyta</taxon>
        <taxon>Spermatophyta</taxon>
        <taxon>Magnoliopsida</taxon>
        <taxon>eudicotyledons</taxon>
        <taxon>Gunneridae</taxon>
        <taxon>Pentapetalae</taxon>
        <taxon>asterids</taxon>
        <taxon>lamiids</taxon>
        <taxon>Lamiales</taxon>
        <taxon>Oleaceae</taxon>
        <taxon>Forsythieae</taxon>
        <taxon>Forsythia</taxon>
    </lineage>
</organism>
<proteinExistence type="predicted"/>
<protein>
    <recommendedName>
        <fullName evidence="1">KIB1-4 beta-propeller domain-containing protein</fullName>
    </recommendedName>
</protein>
<evidence type="ECO:0000313" key="2">
    <source>
        <dbReference type="EMBL" id="KAL2531003.1"/>
    </source>
</evidence>
<comment type="caution">
    <text evidence="2">The sequence shown here is derived from an EMBL/GenBank/DDBJ whole genome shotgun (WGS) entry which is preliminary data.</text>
</comment>
<reference evidence="3" key="1">
    <citation type="submission" date="2024-07" db="EMBL/GenBank/DDBJ databases">
        <title>Two chromosome-level genome assemblies of Korean endemic species Abeliophyllum distichum and Forsythia ovata (Oleaceae).</title>
        <authorList>
            <person name="Jang H."/>
        </authorList>
    </citation>
    <scope>NUCLEOTIDE SEQUENCE [LARGE SCALE GENOMIC DNA]</scope>
</reference>
<dbReference type="EMBL" id="JBFOLJ010000006">
    <property type="protein sequence ID" value="KAL2531003.1"/>
    <property type="molecule type" value="Genomic_DNA"/>
</dbReference>
<evidence type="ECO:0000259" key="1">
    <source>
        <dbReference type="Pfam" id="PF03478"/>
    </source>
</evidence>
<dbReference type="Proteomes" id="UP001604277">
    <property type="component" value="Unassembled WGS sequence"/>
</dbReference>
<evidence type="ECO:0000313" key="3">
    <source>
        <dbReference type="Proteomes" id="UP001604277"/>
    </source>
</evidence>
<dbReference type="PANTHER" id="PTHR37389">
    <property type="entry name" value="NODULIN-24"/>
    <property type="match status" value="1"/>
</dbReference>
<sequence>MDHNYRLKDVPISFLRFTLPRRDITKTHLVRTSCSLVRLDTPKYSLRIRTSRFSVHNGGEDNSCSHSLGYGSSDYFRNGNSWDLAETSNSVDNCKLCSAKENEKKTNWVVNDAKYPGGGYGVYPGGGYVGYPGGGYGGYPGSGYGGRGSYGRGGYGGYCRFGCCLRNYHGGGCGRCCGYAVYKFDILKSKWMASVDLGNRLLFIDEYGCTSVSACGYFKPNCIYFAQDNLGFSVLPQQEQNMTVYSIKDHNFVDY</sequence>